<dbReference type="EMBL" id="CP049055">
    <property type="protein sequence ID" value="QII13540.1"/>
    <property type="molecule type" value="Genomic_DNA"/>
</dbReference>
<gene>
    <name evidence="3" type="ORF">KsCSTR_41610</name>
    <name evidence="2" type="ORF">kustc1229</name>
</gene>
<dbReference type="Proteomes" id="UP000501926">
    <property type="component" value="Chromosome"/>
</dbReference>
<name>Q1PXL5_KUEST</name>
<evidence type="ECO:0000313" key="2">
    <source>
        <dbReference type="EMBL" id="CAJ71974.1"/>
    </source>
</evidence>
<protein>
    <submittedName>
        <fullName evidence="2">Uncharacterized protein</fullName>
    </submittedName>
</protein>
<accession>Q1PXL5</accession>
<reference evidence="3 4" key="3">
    <citation type="submission" date="2020-02" db="EMBL/GenBank/DDBJ databases">
        <title>Newly sequenced genome of strain CSTR1 showed variability in Candidatus Kuenenia stuttgartiensis genomes.</title>
        <authorList>
            <person name="Ding C."/>
            <person name="Adrian L."/>
        </authorList>
    </citation>
    <scope>NUCLEOTIDE SEQUENCE [LARGE SCALE GENOMIC DNA]</scope>
    <source>
        <strain evidence="3 4">CSTR1</strain>
    </source>
</reference>
<keyword evidence="1" id="KW-0812">Transmembrane</keyword>
<sequence>MHFLAKYYNDEIRNTKYEISKYGSHRAYNTYIFEHLKFRIFYFVLVWFLSMF</sequence>
<evidence type="ECO:0000313" key="3">
    <source>
        <dbReference type="EMBL" id="QII13540.1"/>
    </source>
</evidence>
<dbReference type="EMBL" id="CT573073">
    <property type="protein sequence ID" value="CAJ71974.1"/>
    <property type="molecule type" value="Genomic_DNA"/>
</dbReference>
<proteinExistence type="predicted"/>
<keyword evidence="1" id="KW-0472">Membrane</keyword>
<feature type="transmembrane region" description="Helical" evidence="1">
    <location>
        <begin position="31"/>
        <end position="50"/>
    </location>
</feature>
<keyword evidence="1" id="KW-1133">Transmembrane helix</keyword>
<evidence type="ECO:0000256" key="1">
    <source>
        <dbReference type="SAM" id="Phobius"/>
    </source>
</evidence>
<reference evidence="2" key="2">
    <citation type="submission" date="2006-01" db="EMBL/GenBank/DDBJ databases">
        <authorList>
            <person name="Genoscope"/>
        </authorList>
    </citation>
    <scope>NUCLEOTIDE SEQUENCE</scope>
</reference>
<organism evidence="2">
    <name type="scientific">Kuenenia stuttgartiensis</name>
    <dbReference type="NCBI Taxonomy" id="174633"/>
    <lineage>
        <taxon>Bacteria</taxon>
        <taxon>Pseudomonadati</taxon>
        <taxon>Planctomycetota</taxon>
        <taxon>Candidatus Brocadiia</taxon>
        <taxon>Candidatus Brocadiales</taxon>
        <taxon>Candidatus Brocadiaceae</taxon>
        <taxon>Candidatus Kuenenia</taxon>
    </lineage>
</organism>
<reference evidence="2" key="1">
    <citation type="journal article" date="2006" name="Nature">
        <title>Deciphering the evolution and metabolism of an anammox bacterium from a community genome.</title>
        <authorList>
            <person name="Strous M."/>
            <person name="Pelletier E."/>
            <person name="Mangenot S."/>
            <person name="Rattei T."/>
            <person name="Lehner A."/>
            <person name="Taylor M.W."/>
            <person name="Horn M."/>
            <person name="Daims H."/>
            <person name="Bartol-Mavel D."/>
            <person name="Wincker P."/>
            <person name="Barbe V."/>
            <person name="Fonknechten N."/>
            <person name="Vallenet D."/>
            <person name="Segurens B."/>
            <person name="Schenowitz-Truong C."/>
            <person name="Medigue C."/>
            <person name="Collingro A."/>
            <person name="Snel B."/>
            <person name="Dutilh B.E."/>
            <person name="OpDenCamp H.J.M."/>
            <person name="vanDerDrift C."/>
            <person name="Cirpus I."/>
            <person name="vanDePas-Schoonen K.T."/>
            <person name="Harhangi H.R."/>
            <person name="vanNiftrik L."/>
            <person name="Schmid M."/>
            <person name="Keltjens J."/>
            <person name="vanDeVossenberg J."/>
            <person name="Kartal B."/>
            <person name="Meier H."/>
            <person name="Frishman D."/>
            <person name="Huynen M.A."/>
            <person name="Mewes H."/>
            <person name="Weissenbach J."/>
            <person name="Jetten M.S.M."/>
            <person name="Wagner M."/>
            <person name="LePaslier D."/>
        </authorList>
    </citation>
    <scope>NUCLEOTIDE SEQUENCE</scope>
</reference>
<dbReference type="AlphaFoldDB" id="Q1PXL5"/>
<evidence type="ECO:0000313" key="4">
    <source>
        <dbReference type="Proteomes" id="UP000501926"/>
    </source>
</evidence>